<sequence>MAATFYVTTSPDDEYIIIEGKDRFFPFGDWCGEKKKARKFDVAPPLPPRIPPSISDPQPRTTPSSAAENSLIFDGAPKIGSEFLKELIADSSEPAMRASIKF</sequence>
<proteinExistence type="predicted"/>
<keyword evidence="3" id="KW-1185">Reference proteome</keyword>
<accession>A0ABU6TYW4</accession>
<comment type="caution">
    <text evidence="2">The sequence shown here is derived from an EMBL/GenBank/DDBJ whole genome shotgun (WGS) entry which is preliminary data.</text>
</comment>
<reference evidence="2 3" key="1">
    <citation type="journal article" date="2023" name="Plants (Basel)">
        <title>Bridging the Gap: Combining Genomics and Transcriptomics Approaches to Understand Stylosanthes scabra, an Orphan Legume from the Brazilian Caatinga.</title>
        <authorList>
            <person name="Ferreira-Neto J.R.C."/>
            <person name="da Silva M.D."/>
            <person name="Binneck E."/>
            <person name="de Melo N.F."/>
            <person name="da Silva R.H."/>
            <person name="de Melo A.L.T.M."/>
            <person name="Pandolfi V."/>
            <person name="Bustamante F.O."/>
            <person name="Brasileiro-Vidal A.C."/>
            <person name="Benko-Iseppon A.M."/>
        </authorList>
    </citation>
    <scope>NUCLEOTIDE SEQUENCE [LARGE SCALE GENOMIC DNA]</scope>
    <source>
        <tissue evidence="2">Leaves</tissue>
    </source>
</reference>
<feature type="region of interest" description="Disordered" evidence="1">
    <location>
        <begin position="41"/>
        <end position="70"/>
    </location>
</feature>
<gene>
    <name evidence="2" type="ORF">PIB30_099441</name>
</gene>
<dbReference type="Proteomes" id="UP001341840">
    <property type="component" value="Unassembled WGS sequence"/>
</dbReference>
<name>A0ABU6TYW4_9FABA</name>
<evidence type="ECO:0000313" key="3">
    <source>
        <dbReference type="Proteomes" id="UP001341840"/>
    </source>
</evidence>
<evidence type="ECO:0000256" key="1">
    <source>
        <dbReference type="SAM" id="MobiDB-lite"/>
    </source>
</evidence>
<dbReference type="EMBL" id="JASCZI010093281">
    <property type="protein sequence ID" value="MED6153203.1"/>
    <property type="molecule type" value="Genomic_DNA"/>
</dbReference>
<evidence type="ECO:0000313" key="2">
    <source>
        <dbReference type="EMBL" id="MED6153203.1"/>
    </source>
</evidence>
<organism evidence="2 3">
    <name type="scientific">Stylosanthes scabra</name>
    <dbReference type="NCBI Taxonomy" id="79078"/>
    <lineage>
        <taxon>Eukaryota</taxon>
        <taxon>Viridiplantae</taxon>
        <taxon>Streptophyta</taxon>
        <taxon>Embryophyta</taxon>
        <taxon>Tracheophyta</taxon>
        <taxon>Spermatophyta</taxon>
        <taxon>Magnoliopsida</taxon>
        <taxon>eudicotyledons</taxon>
        <taxon>Gunneridae</taxon>
        <taxon>Pentapetalae</taxon>
        <taxon>rosids</taxon>
        <taxon>fabids</taxon>
        <taxon>Fabales</taxon>
        <taxon>Fabaceae</taxon>
        <taxon>Papilionoideae</taxon>
        <taxon>50 kb inversion clade</taxon>
        <taxon>dalbergioids sensu lato</taxon>
        <taxon>Dalbergieae</taxon>
        <taxon>Pterocarpus clade</taxon>
        <taxon>Stylosanthes</taxon>
    </lineage>
</organism>
<feature type="non-terminal residue" evidence="2">
    <location>
        <position position="102"/>
    </location>
</feature>
<protein>
    <submittedName>
        <fullName evidence="2">Uncharacterized protein</fullName>
    </submittedName>
</protein>